<keyword evidence="5" id="KW-1185">Reference proteome</keyword>
<feature type="signal peptide" evidence="3">
    <location>
        <begin position="1"/>
        <end position="34"/>
    </location>
</feature>
<dbReference type="GeneID" id="136809551"/>
<dbReference type="AlphaFoldDB" id="A0A7M5USV2"/>
<keyword evidence="2" id="KW-0812">Transmembrane</keyword>
<evidence type="ECO:0000256" key="3">
    <source>
        <dbReference type="SAM" id="SignalP"/>
    </source>
</evidence>
<evidence type="ECO:0000313" key="4">
    <source>
        <dbReference type="EnsemblMetazoa" id="CLYHEMP000846.1"/>
    </source>
</evidence>
<evidence type="ECO:0008006" key="6">
    <source>
        <dbReference type="Google" id="ProtNLM"/>
    </source>
</evidence>
<evidence type="ECO:0000256" key="2">
    <source>
        <dbReference type="SAM" id="Phobius"/>
    </source>
</evidence>
<proteinExistence type="predicted"/>
<feature type="transmembrane region" description="Helical" evidence="2">
    <location>
        <begin position="151"/>
        <end position="174"/>
    </location>
</feature>
<dbReference type="RefSeq" id="XP_066922191.1">
    <property type="nucleotide sequence ID" value="XM_067066090.1"/>
</dbReference>
<feature type="chain" id="PRO_5029579124" description="Cnidarian restricted protein" evidence="3">
    <location>
        <begin position="35"/>
        <end position="327"/>
    </location>
</feature>
<name>A0A7M5USV2_9CNID</name>
<feature type="region of interest" description="Disordered" evidence="1">
    <location>
        <begin position="92"/>
        <end position="121"/>
    </location>
</feature>
<evidence type="ECO:0000256" key="1">
    <source>
        <dbReference type="SAM" id="MobiDB-lite"/>
    </source>
</evidence>
<keyword evidence="2" id="KW-0472">Membrane</keyword>
<evidence type="ECO:0000313" key="5">
    <source>
        <dbReference type="Proteomes" id="UP000594262"/>
    </source>
</evidence>
<dbReference type="EnsemblMetazoa" id="CLYHEMT000846.1">
    <property type="protein sequence ID" value="CLYHEMP000846.1"/>
    <property type="gene ID" value="CLYHEMG000846"/>
</dbReference>
<sequence length="327" mass="37526">MKPYLIDDFEKMSMKWMLVFLVLFSLWNFRPANAKSYNTPSAKPTKAKCWILVKRYGPGTKITTSIRSLLTYCWRAYKIRLPTTRRKPSATIVKPSSKLPARNSTTPPKKTTNIRTTKRKLRRTPIKRRTTSFPVRQKQNDDSIEDQSKTVLYIGLGVACGVIILLCTILLIIFCKIKKLCCWKVTPPKDKQIPTIQHQKPSIKQNNNYAELNISGGTIDRSYATLNVDRDRLYTEINNGPPAQKGSKDKSLNHYEIMSDSMKNVNKPSQESHYEIPNDGMKIVTKEGQKIAVRSTPHQPITLDNGVEYAEYDDKDYDNDYIDLTNK</sequence>
<dbReference type="Proteomes" id="UP000594262">
    <property type="component" value="Unplaced"/>
</dbReference>
<organism evidence="4 5">
    <name type="scientific">Clytia hemisphaerica</name>
    <dbReference type="NCBI Taxonomy" id="252671"/>
    <lineage>
        <taxon>Eukaryota</taxon>
        <taxon>Metazoa</taxon>
        <taxon>Cnidaria</taxon>
        <taxon>Hydrozoa</taxon>
        <taxon>Hydroidolina</taxon>
        <taxon>Leptothecata</taxon>
        <taxon>Obeliida</taxon>
        <taxon>Clytiidae</taxon>
        <taxon>Clytia</taxon>
    </lineage>
</organism>
<reference evidence="4" key="1">
    <citation type="submission" date="2021-01" db="UniProtKB">
        <authorList>
            <consortium name="EnsemblMetazoa"/>
        </authorList>
    </citation>
    <scope>IDENTIFICATION</scope>
</reference>
<accession>A0A7M5USV2</accession>
<feature type="compositionally biased region" description="Low complexity" evidence="1">
    <location>
        <begin position="105"/>
        <end position="115"/>
    </location>
</feature>
<protein>
    <recommendedName>
        <fullName evidence="6">Cnidarian restricted protein</fullName>
    </recommendedName>
</protein>
<keyword evidence="3" id="KW-0732">Signal</keyword>
<keyword evidence="2" id="KW-1133">Transmembrane helix</keyword>